<dbReference type="GO" id="GO:0030170">
    <property type="term" value="F:pyridoxal phosphate binding"/>
    <property type="evidence" value="ECO:0007669"/>
    <property type="project" value="InterPro"/>
</dbReference>
<dbReference type="InterPro" id="IPR015422">
    <property type="entry name" value="PyrdxlP-dep_Trfase_small"/>
</dbReference>
<keyword evidence="2" id="KW-0663">Pyridoxal phosphate</keyword>
<dbReference type="Gene3D" id="3.40.640.10">
    <property type="entry name" value="Type I PLP-dependent aspartate aminotransferase-like (Major domain)"/>
    <property type="match status" value="1"/>
</dbReference>
<dbReference type="InterPro" id="IPR011055">
    <property type="entry name" value="Dup_hybrid_motif"/>
</dbReference>
<evidence type="ECO:0000256" key="2">
    <source>
        <dbReference type="ARBA" id="ARBA00022898"/>
    </source>
</evidence>
<dbReference type="AlphaFoldDB" id="A0A2W5ZEF4"/>
<dbReference type="Pfam" id="PF01636">
    <property type="entry name" value="APH"/>
    <property type="match status" value="1"/>
</dbReference>
<feature type="domain" description="Rhodanese" evidence="3">
    <location>
        <begin position="640"/>
        <end position="687"/>
    </location>
</feature>
<reference evidence="4 5" key="1">
    <citation type="journal article" date="2017" name="Nature">
        <title>Atmospheric trace gases support primary production in Antarctic desert surface soil.</title>
        <authorList>
            <person name="Ji M."/>
            <person name="Greening C."/>
            <person name="Vanwonterghem I."/>
            <person name="Carere C.R."/>
            <person name="Bay S.K."/>
            <person name="Steen J.A."/>
            <person name="Montgomery K."/>
            <person name="Lines T."/>
            <person name="Beardall J."/>
            <person name="van Dorst J."/>
            <person name="Snape I."/>
            <person name="Stott M.B."/>
            <person name="Hugenholtz P."/>
            <person name="Ferrari B.C."/>
        </authorList>
    </citation>
    <scope>NUCLEOTIDE SEQUENCE [LARGE SCALE GENOMIC DNA]</scope>
    <source>
        <strain evidence="4">RRmetagenome_bin12</strain>
    </source>
</reference>
<name>A0A2W5ZEF4_9BACT</name>
<comment type="similarity">
    <text evidence="1">Belongs to the class-III pyridoxal-phosphate-dependent aminotransferase family.</text>
</comment>
<gene>
    <name evidence="4" type="ORF">DLM65_01065</name>
</gene>
<dbReference type="GO" id="GO:0008483">
    <property type="term" value="F:transaminase activity"/>
    <property type="evidence" value="ECO:0007669"/>
    <property type="project" value="InterPro"/>
</dbReference>
<dbReference type="EMBL" id="QHBU01000023">
    <property type="protein sequence ID" value="PZR83822.1"/>
    <property type="molecule type" value="Genomic_DNA"/>
</dbReference>
<dbReference type="PANTHER" id="PTHR45688:SF13">
    <property type="entry name" value="ALANINE--GLYOXYLATE AMINOTRANSFERASE 2-LIKE"/>
    <property type="match status" value="1"/>
</dbReference>
<dbReference type="InterPro" id="IPR001763">
    <property type="entry name" value="Rhodanese-like_dom"/>
</dbReference>
<dbReference type="SUPFAM" id="SSF53383">
    <property type="entry name" value="PLP-dependent transferases"/>
    <property type="match status" value="1"/>
</dbReference>
<proteinExistence type="inferred from homology"/>
<evidence type="ECO:0000313" key="4">
    <source>
        <dbReference type="EMBL" id="PZR83822.1"/>
    </source>
</evidence>
<evidence type="ECO:0000259" key="3">
    <source>
        <dbReference type="PROSITE" id="PS50206"/>
    </source>
</evidence>
<dbReference type="Pfam" id="PF00202">
    <property type="entry name" value="Aminotran_3"/>
    <property type="match status" value="1"/>
</dbReference>
<dbReference type="InterPro" id="IPR015424">
    <property type="entry name" value="PyrdxlP-dep_Trfase"/>
</dbReference>
<feature type="non-terminal residue" evidence="4">
    <location>
        <position position="783"/>
    </location>
</feature>
<dbReference type="Proteomes" id="UP000248724">
    <property type="component" value="Unassembled WGS sequence"/>
</dbReference>
<dbReference type="InterPro" id="IPR015421">
    <property type="entry name" value="PyrdxlP-dep_Trfase_major"/>
</dbReference>
<dbReference type="PROSITE" id="PS50206">
    <property type="entry name" value="RHODANESE_3"/>
    <property type="match status" value="1"/>
</dbReference>
<accession>A0A2W5ZEF4</accession>
<evidence type="ECO:0000256" key="1">
    <source>
        <dbReference type="ARBA" id="ARBA00008954"/>
    </source>
</evidence>
<organism evidence="4 5">
    <name type="scientific">Candidatus Aeolococcus gillhamiae</name>
    <dbReference type="NCBI Taxonomy" id="3127015"/>
    <lineage>
        <taxon>Bacteria</taxon>
        <taxon>Bacillati</taxon>
        <taxon>Candidatus Dormiibacterota</taxon>
        <taxon>Candidatus Dormibacteria</taxon>
        <taxon>Candidatus Aeolococcales</taxon>
        <taxon>Candidatus Aeolococcaceae</taxon>
        <taxon>Candidatus Aeolococcus</taxon>
    </lineage>
</organism>
<dbReference type="Gene3D" id="3.90.1200.10">
    <property type="match status" value="1"/>
</dbReference>
<comment type="caution">
    <text evidence="4">The sequence shown here is derived from an EMBL/GenBank/DDBJ whole genome shotgun (WGS) entry which is preliminary data.</text>
</comment>
<dbReference type="Gene3D" id="2.70.70.10">
    <property type="entry name" value="Glucose Permease (Domain IIA)"/>
    <property type="match status" value="1"/>
</dbReference>
<dbReference type="InterPro" id="IPR002575">
    <property type="entry name" value="Aminoglycoside_PTrfase"/>
</dbReference>
<dbReference type="InterPro" id="IPR005814">
    <property type="entry name" value="Aminotrans_3"/>
</dbReference>
<evidence type="ECO:0000313" key="5">
    <source>
        <dbReference type="Proteomes" id="UP000248724"/>
    </source>
</evidence>
<dbReference type="Gene3D" id="3.90.1150.10">
    <property type="entry name" value="Aspartate Aminotransferase, domain 1"/>
    <property type="match status" value="1"/>
</dbReference>
<protein>
    <recommendedName>
        <fullName evidence="3">Rhodanese domain-containing protein</fullName>
    </recommendedName>
</protein>
<sequence length="783" mass="84800">MSRDGLGRIREASEGHLDQRLLADHLARDWSIAGEVSELGSFEDRIFVVDCKKERLALKLVDRDRTPNLELEHAAMRCLASSTFPYDVPQPVPTTGGSPVDTVDIDGAIARVMRWVSGRPLSDIAHLDRVALVELGRLAARASTALAQLEPSKNPGRSKWDPRHAPQVVDDLVEHVSQDERKELTQALEPLAELPQARSDALPSQTIHGDITDFNVICRTDEEGAVIPTGLIDFGDVTWSWRACEVAVTCEAVAAIEPSDPLAPMLAVLTGYRQVQNLEEHEIDVLWPLILARAAACAALSARHLQSAPTPYLETMHALDWAALRGLLVLPEGLAAAAIRSVFDRDPLPRKASIAHQIAALQPTQLLGGVSPQQLHPVAGGMTSIRTLGLDQDHIAVGRWGEIRARTSERPAPQPPATLHLGVDVFALHGTTIKAPLKARVEALNEREMVLALELQAESIYLRLAGISPTVAAGQELASGDQLGAIAAPADDKPAHVHVQLCTAKDQPGLAVPLEHQLQAWLALCPDPSLLLGVDAAAPAPPKPETETGRRRHVLAGAQKLYYEHPIPIVRGWRQYLYDAYGRPYLDVVNNVASVGHSHPRITAAAHRQLQLLNTNSRFLYDSMTAYAERIVALLPAELDTVFLVNSGSEACDLAVQLARVYTGRRDMVVLAGAYHGWTAAVFELCSSPADNPSWRTTIPSFVHVAEQPDPYRGRFGAQAEPYVRSVEQACERADAQGGSAGFISEPLLGNQGAVAPPVGYLQAAYKNVRQHGGLCIADEIKV</sequence>
<dbReference type="PANTHER" id="PTHR45688">
    <property type="match status" value="1"/>
</dbReference>
<dbReference type="SUPFAM" id="SSF56112">
    <property type="entry name" value="Protein kinase-like (PK-like)"/>
    <property type="match status" value="1"/>
</dbReference>
<dbReference type="InterPro" id="IPR011009">
    <property type="entry name" value="Kinase-like_dom_sf"/>
</dbReference>